<keyword evidence="1" id="KW-1133">Transmembrane helix</keyword>
<evidence type="ECO:0000313" key="4">
    <source>
        <dbReference type="Proteomes" id="UP000595332"/>
    </source>
</evidence>
<proteinExistence type="predicted"/>
<feature type="domain" description="DUF1468" evidence="2">
    <location>
        <begin position="11"/>
        <end position="150"/>
    </location>
</feature>
<organism evidence="3 4">
    <name type="scientific">Neptunomonas japonica JAMM 1380</name>
    <dbReference type="NCBI Taxonomy" id="1441457"/>
    <lineage>
        <taxon>Bacteria</taxon>
        <taxon>Pseudomonadati</taxon>
        <taxon>Pseudomonadota</taxon>
        <taxon>Gammaproteobacteria</taxon>
        <taxon>Oceanospirillales</taxon>
        <taxon>Oceanospirillaceae</taxon>
        <taxon>Neptunomonas</taxon>
    </lineage>
</organism>
<dbReference type="InterPro" id="IPR009936">
    <property type="entry name" value="DUF1468"/>
</dbReference>
<reference evidence="3 4" key="1">
    <citation type="journal article" date="2008" name="Int. J. Syst. Evol. Microbiol.">
        <title>Neptunomonas japonica sp. nov., an Osedax japonicus symbiont-like bacterium isolated from sediment adjacent to sperm whale carcasses off Kagoshima, Japan.</title>
        <authorList>
            <person name="Miyazaki M."/>
            <person name="Nogi Y."/>
            <person name="Fujiwara Y."/>
            <person name="Kawato M."/>
            <person name="Kubokawa K."/>
            <person name="Horikoshi K."/>
        </authorList>
    </citation>
    <scope>NUCLEOTIDE SEQUENCE [LARGE SCALE GENOMIC DNA]</scope>
    <source>
        <strain evidence="3 4">JAMM 1380</strain>
    </source>
</reference>
<feature type="transmembrane region" description="Helical" evidence="1">
    <location>
        <begin position="7"/>
        <end position="28"/>
    </location>
</feature>
<name>A0A7R6PFP7_9GAMM</name>
<evidence type="ECO:0000256" key="1">
    <source>
        <dbReference type="SAM" id="Phobius"/>
    </source>
</evidence>
<keyword evidence="1" id="KW-0472">Membrane</keyword>
<feature type="transmembrane region" description="Helical" evidence="1">
    <location>
        <begin position="40"/>
        <end position="61"/>
    </location>
</feature>
<feature type="transmembrane region" description="Helical" evidence="1">
    <location>
        <begin position="73"/>
        <end position="94"/>
    </location>
</feature>
<dbReference type="EMBL" id="AP014546">
    <property type="protein sequence ID" value="BBB28326.1"/>
    <property type="molecule type" value="Genomic_DNA"/>
</dbReference>
<keyword evidence="4" id="KW-1185">Reference proteome</keyword>
<protein>
    <submittedName>
        <fullName evidence="3">Tricarboxylic transport membrane protein</fullName>
    </submittedName>
</protein>
<sequence>MDRRKIDVVLSTFLIIVSLIILTNNNLVEGGAESDLGSMFLPRVVAGLIILFSATIAIQSLMKLSKGTKIEDLELISTDGFSGIFIYIGIFIVYWLAVPYVGFLVATPFIMIAVAILLGGRNWVPIIAMSVITPVLIDYGSKEFLRVYLPTWAF</sequence>
<keyword evidence="1" id="KW-0812">Transmembrane</keyword>
<evidence type="ECO:0000313" key="3">
    <source>
        <dbReference type="EMBL" id="BBB28326.1"/>
    </source>
</evidence>
<dbReference type="RefSeq" id="WP_201349040.1">
    <property type="nucleotide sequence ID" value="NZ_AP014546.1"/>
</dbReference>
<dbReference type="Proteomes" id="UP000595332">
    <property type="component" value="Chromosome"/>
</dbReference>
<feature type="transmembrane region" description="Helical" evidence="1">
    <location>
        <begin position="100"/>
        <end position="120"/>
    </location>
</feature>
<dbReference type="AlphaFoldDB" id="A0A7R6PFP7"/>
<dbReference type="KEGG" id="njp:NEJAP_0368"/>
<accession>A0A7R6PFP7</accession>
<dbReference type="Pfam" id="PF07331">
    <property type="entry name" value="TctB"/>
    <property type="match status" value="1"/>
</dbReference>
<gene>
    <name evidence="3" type="primary">tctB</name>
    <name evidence="3" type="ORF">NEJAP_0368</name>
</gene>
<evidence type="ECO:0000259" key="2">
    <source>
        <dbReference type="Pfam" id="PF07331"/>
    </source>
</evidence>